<proteinExistence type="predicted"/>
<reference evidence="1 2" key="1">
    <citation type="journal article" date="2014" name="Nat. Genet.">
        <title>Genome sequence of the hot pepper provides insights into the evolution of pungency in Capsicum species.</title>
        <authorList>
            <person name="Kim S."/>
            <person name="Park M."/>
            <person name="Yeom S.I."/>
            <person name="Kim Y.M."/>
            <person name="Lee J.M."/>
            <person name="Lee H.A."/>
            <person name="Seo E."/>
            <person name="Choi J."/>
            <person name="Cheong K."/>
            <person name="Kim K.T."/>
            <person name="Jung K."/>
            <person name="Lee G.W."/>
            <person name="Oh S.K."/>
            <person name="Bae C."/>
            <person name="Kim S.B."/>
            <person name="Lee H.Y."/>
            <person name="Kim S.Y."/>
            <person name="Kim M.S."/>
            <person name="Kang B.C."/>
            <person name="Jo Y.D."/>
            <person name="Yang H.B."/>
            <person name="Jeong H.J."/>
            <person name="Kang W.H."/>
            <person name="Kwon J.K."/>
            <person name="Shin C."/>
            <person name="Lim J.Y."/>
            <person name="Park J.H."/>
            <person name="Huh J.H."/>
            <person name="Kim J.S."/>
            <person name="Kim B.D."/>
            <person name="Cohen O."/>
            <person name="Paran I."/>
            <person name="Suh M.C."/>
            <person name="Lee S.B."/>
            <person name="Kim Y.K."/>
            <person name="Shin Y."/>
            <person name="Noh S.J."/>
            <person name="Park J."/>
            <person name="Seo Y.S."/>
            <person name="Kwon S.Y."/>
            <person name="Kim H.A."/>
            <person name="Park J.M."/>
            <person name="Kim H.J."/>
            <person name="Choi S.B."/>
            <person name="Bosland P.W."/>
            <person name="Reeves G."/>
            <person name="Jo S.H."/>
            <person name="Lee B.W."/>
            <person name="Cho H.T."/>
            <person name="Choi H.S."/>
            <person name="Lee M.S."/>
            <person name="Yu Y."/>
            <person name="Do Choi Y."/>
            <person name="Park B.S."/>
            <person name="van Deynze A."/>
            <person name="Ashrafi H."/>
            <person name="Hill T."/>
            <person name="Kim W.T."/>
            <person name="Pai H.S."/>
            <person name="Ahn H.K."/>
            <person name="Yeam I."/>
            <person name="Giovannoni J.J."/>
            <person name="Rose J.K."/>
            <person name="Sorensen I."/>
            <person name="Lee S.J."/>
            <person name="Kim R.W."/>
            <person name="Choi I.Y."/>
            <person name="Choi B.S."/>
            <person name="Lim J.S."/>
            <person name="Lee Y.H."/>
            <person name="Choi D."/>
        </authorList>
    </citation>
    <scope>NUCLEOTIDE SEQUENCE [LARGE SCALE GENOMIC DNA]</scope>
    <source>
        <strain evidence="2">cv. CM334</strain>
    </source>
</reference>
<comment type="caution">
    <text evidence="1">The sequence shown here is derived from an EMBL/GenBank/DDBJ whole genome shotgun (WGS) entry which is preliminary data.</text>
</comment>
<dbReference type="STRING" id="4072.A0A2G3ALS4"/>
<gene>
    <name evidence="1" type="ORF">T459_03042</name>
</gene>
<dbReference type="AlphaFoldDB" id="A0A2G3ALS4"/>
<evidence type="ECO:0000313" key="2">
    <source>
        <dbReference type="Proteomes" id="UP000222542"/>
    </source>
</evidence>
<name>A0A2G3ALS4_CAPAN</name>
<dbReference type="Gramene" id="PHT95160">
    <property type="protein sequence ID" value="PHT95160"/>
    <property type="gene ID" value="T459_03042"/>
</dbReference>
<dbReference type="EMBL" id="AYRZ02000001">
    <property type="protein sequence ID" value="PHT95160.1"/>
    <property type="molecule type" value="Genomic_DNA"/>
</dbReference>
<keyword evidence="2" id="KW-1185">Reference proteome</keyword>
<organism evidence="1 2">
    <name type="scientific">Capsicum annuum</name>
    <name type="common">Capsicum pepper</name>
    <dbReference type="NCBI Taxonomy" id="4072"/>
    <lineage>
        <taxon>Eukaryota</taxon>
        <taxon>Viridiplantae</taxon>
        <taxon>Streptophyta</taxon>
        <taxon>Embryophyta</taxon>
        <taxon>Tracheophyta</taxon>
        <taxon>Spermatophyta</taxon>
        <taxon>Magnoliopsida</taxon>
        <taxon>eudicotyledons</taxon>
        <taxon>Gunneridae</taxon>
        <taxon>Pentapetalae</taxon>
        <taxon>asterids</taxon>
        <taxon>lamiids</taxon>
        <taxon>Solanales</taxon>
        <taxon>Solanaceae</taxon>
        <taxon>Solanoideae</taxon>
        <taxon>Capsiceae</taxon>
        <taxon>Capsicum</taxon>
    </lineage>
</organism>
<protein>
    <submittedName>
        <fullName evidence="1">Uncharacterized protein</fullName>
    </submittedName>
</protein>
<accession>A0A2G3ALS4</accession>
<evidence type="ECO:0000313" key="1">
    <source>
        <dbReference type="EMBL" id="PHT95160.1"/>
    </source>
</evidence>
<sequence length="238" mass="26763">MNEHTTVHCSKDIEEVEWNFLDFGERNLVACGCMDLICKLGNEADKIGGLNLSNSALALCRLKCFTESSCPSCSLNFDISKLWVRFGLPFKKTHHSFSTNSPNFRLNFRQKCDFDSYPSRILGPGRIINRTQKLFCVLGKSSLGQFRVFSSYCNGGGDCSKRGFHVIASVASRNYSTSIEKTRVNDKNFERIYVQGGLNNVKKPLVVEKDDLDEQYAAATEQHLNEEKATDQQYAGGR</sequence>
<dbReference type="Proteomes" id="UP000222542">
    <property type="component" value="Unassembled WGS sequence"/>
</dbReference>
<reference evidence="1 2" key="2">
    <citation type="journal article" date="2017" name="Genome Biol.">
        <title>New reference genome sequences of hot pepper reveal the massive evolution of plant disease-resistance genes by retroduplication.</title>
        <authorList>
            <person name="Kim S."/>
            <person name="Park J."/>
            <person name="Yeom S.I."/>
            <person name="Kim Y.M."/>
            <person name="Seo E."/>
            <person name="Kim K.T."/>
            <person name="Kim M.S."/>
            <person name="Lee J.M."/>
            <person name="Cheong K."/>
            <person name="Shin H.S."/>
            <person name="Kim S.B."/>
            <person name="Han K."/>
            <person name="Lee J."/>
            <person name="Park M."/>
            <person name="Lee H.A."/>
            <person name="Lee H.Y."/>
            <person name="Lee Y."/>
            <person name="Oh S."/>
            <person name="Lee J.H."/>
            <person name="Choi E."/>
            <person name="Choi E."/>
            <person name="Lee S.E."/>
            <person name="Jeon J."/>
            <person name="Kim H."/>
            <person name="Choi G."/>
            <person name="Song H."/>
            <person name="Lee J."/>
            <person name="Lee S.C."/>
            <person name="Kwon J.K."/>
            <person name="Lee H.Y."/>
            <person name="Koo N."/>
            <person name="Hong Y."/>
            <person name="Kim R.W."/>
            <person name="Kang W.H."/>
            <person name="Huh J.H."/>
            <person name="Kang B.C."/>
            <person name="Yang T.J."/>
            <person name="Lee Y.H."/>
            <person name="Bennetzen J.L."/>
            <person name="Choi D."/>
        </authorList>
    </citation>
    <scope>NUCLEOTIDE SEQUENCE [LARGE SCALE GENOMIC DNA]</scope>
    <source>
        <strain evidence="2">cv. CM334</strain>
    </source>
</reference>